<reference evidence="22" key="1">
    <citation type="submission" date="2021-01" db="EMBL/GenBank/DDBJ databases">
        <title>Adiantum capillus-veneris genome.</title>
        <authorList>
            <person name="Fang Y."/>
            <person name="Liao Q."/>
        </authorList>
    </citation>
    <scope>NUCLEOTIDE SEQUENCE</scope>
    <source>
        <strain evidence="22">H3</strain>
        <tissue evidence="22">Leaf</tissue>
    </source>
</reference>
<evidence type="ECO:0000256" key="4">
    <source>
        <dbReference type="ARBA" id="ARBA00012513"/>
    </source>
</evidence>
<dbReference type="CDD" id="cd14066">
    <property type="entry name" value="STKc_IRAK"/>
    <property type="match status" value="1"/>
</dbReference>
<evidence type="ECO:0000256" key="20">
    <source>
        <dbReference type="SAM" id="Phobius"/>
    </source>
</evidence>
<evidence type="ECO:0000313" key="22">
    <source>
        <dbReference type="EMBL" id="KAI5071353.1"/>
    </source>
</evidence>
<comment type="similarity">
    <text evidence="3">Belongs to the protein kinase superfamily. Ser/Thr protein kinase family.</text>
</comment>
<evidence type="ECO:0000256" key="6">
    <source>
        <dbReference type="ARBA" id="ARBA00022527"/>
    </source>
</evidence>
<evidence type="ECO:0000256" key="18">
    <source>
        <dbReference type="ARBA" id="ARBA00023180"/>
    </source>
</evidence>
<dbReference type="Gene3D" id="1.10.510.10">
    <property type="entry name" value="Transferase(Phosphotransferase) domain 1"/>
    <property type="match status" value="1"/>
</dbReference>
<evidence type="ECO:0000259" key="21">
    <source>
        <dbReference type="PROSITE" id="PS50011"/>
    </source>
</evidence>
<feature type="transmembrane region" description="Helical" evidence="20">
    <location>
        <begin position="618"/>
        <end position="644"/>
    </location>
</feature>
<keyword evidence="9 20" id="KW-0812">Transmembrane</keyword>
<feature type="domain" description="Protein kinase" evidence="21">
    <location>
        <begin position="686"/>
        <end position="972"/>
    </location>
</feature>
<keyword evidence="6" id="KW-0723">Serine/threonine-protein kinase</keyword>
<keyword evidence="13" id="KW-0418">Kinase</keyword>
<comment type="caution">
    <text evidence="22">The sequence shown here is derived from an EMBL/GenBank/DDBJ whole genome shotgun (WGS) entry which is preliminary data.</text>
</comment>
<dbReference type="InterPro" id="IPR032675">
    <property type="entry name" value="LRR_dom_sf"/>
</dbReference>
<dbReference type="FunFam" id="1.10.510.10:FF:000453">
    <property type="entry name" value="LRR receptor-like serine/threonine-protein kinase HSL2"/>
    <property type="match status" value="1"/>
</dbReference>
<protein>
    <recommendedName>
        <fullName evidence="4">non-specific serine/threonine protein kinase</fullName>
        <ecNumber evidence="4">2.7.11.1</ecNumber>
    </recommendedName>
</protein>
<dbReference type="Pfam" id="PF13855">
    <property type="entry name" value="LRR_8"/>
    <property type="match status" value="1"/>
</dbReference>
<dbReference type="Pfam" id="PF00069">
    <property type="entry name" value="Pkinase"/>
    <property type="match status" value="1"/>
</dbReference>
<evidence type="ECO:0000256" key="5">
    <source>
        <dbReference type="ARBA" id="ARBA00022475"/>
    </source>
</evidence>
<dbReference type="InterPro" id="IPR011009">
    <property type="entry name" value="Kinase-like_dom_sf"/>
</dbReference>
<keyword evidence="18" id="KW-0325">Glycoprotein</keyword>
<dbReference type="InterPro" id="IPR001611">
    <property type="entry name" value="Leu-rich_rpt"/>
</dbReference>
<dbReference type="PROSITE" id="PS00107">
    <property type="entry name" value="PROTEIN_KINASE_ATP"/>
    <property type="match status" value="1"/>
</dbReference>
<evidence type="ECO:0000256" key="1">
    <source>
        <dbReference type="ARBA" id="ARBA00004236"/>
    </source>
</evidence>
<evidence type="ECO:0000256" key="11">
    <source>
        <dbReference type="ARBA" id="ARBA00022737"/>
    </source>
</evidence>
<evidence type="ECO:0000256" key="10">
    <source>
        <dbReference type="ARBA" id="ARBA00022729"/>
    </source>
</evidence>
<dbReference type="InterPro" id="IPR013210">
    <property type="entry name" value="LRR_N_plant-typ"/>
</dbReference>
<dbReference type="Proteomes" id="UP000886520">
    <property type="component" value="Chromosome 13"/>
</dbReference>
<evidence type="ECO:0000256" key="16">
    <source>
        <dbReference type="ARBA" id="ARBA00023136"/>
    </source>
</evidence>
<dbReference type="FunFam" id="3.80.10.10:FF:000129">
    <property type="entry name" value="Leucine-rich repeat receptor-like kinase"/>
    <property type="match status" value="1"/>
</dbReference>
<dbReference type="Gene3D" id="3.80.10.10">
    <property type="entry name" value="Ribonuclease Inhibitor"/>
    <property type="match status" value="2"/>
</dbReference>
<dbReference type="InterPro" id="IPR017441">
    <property type="entry name" value="Protein_kinase_ATP_BS"/>
</dbReference>
<dbReference type="PROSITE" id="PS00108">
    <property type="entry name" value="PROTEIN_KINASE_ST"/>
    <property type="match status" value="1"/>
</dbReference>
<keyword evidence="14 19" id="KW-0067">ATP-binding</keyword>
<dbReference type="FunFam" id="3.80.10.10:FF:000041">
    <property type="entry name" value="LRR receptor-like serine/threonine-protein kinase ERECTA"/>
    <property type="match status" value="1"/>
</dbReference>
<keyword evidence="15 20" id="KW-1133">Transmembrane helix</keyword>
<keyword evidence="12 19" id="KW-0547">Nucleotide-binding</keyword>
<evidence type="ECO:0000256" key="12">
    <source>
        <dbReference type="ARBA" id="ARBA00022741"/>
    </source>
</evidence>
<evidence type="ECO:0000256" key="9">
    <source>
        <dbReference type="ARBA" id="ARBA00022692"/>
    </source>
</evidence>
<sequence length="1016" mass="111919">MMMLLHVADNIVGVGAGDEAGITSTQHVGQVVRRDVEAEAKKDVGVSDKETQQLSARTKLQQAFLVFCLIILAHPAPHQAHHAHPDPAEVASLLAIRKELGDEQNILANWVGDKPCGESPWTGVYCVSVDETEYIDELRLMNMNFTGTLAPNVGNFRRIRILNFMWNKLRGAIPSEIGKLSNLYLLLLNGNQFTGSLPPELGKLSMLNRLQIDLNNITGPVPSSFQGLSSVEHILLNNNSLTGNIPKELGQLPKLLHLLLDNNKLSGELPPELSNLSTLVILQLDNNNFDGSIPSSYSKLTELSKLSLRNCKLSGPIPNLSAIPSLAYLDLSQNRLSGTLPSLPSPSDNLTTIDLSFNSLNGEVPSDYFHFRNLDFLLLQHNSLDGAFRADLLDHYPFPTKTSFLLFNLQQNNFSEFIPGNYSSNLDFRFYGNPLCYGDLGNAAACLEDNASFLNFSNFQAATQVPPSCSENPCDGSRGEELVPGLAAQGQGSEKCDCAYPLVVEYRLMSPSFAQFQSYESAFIFYIASGSGLELEGYQVYVFQYQWEPGPRLQMTIKLFPKFPANEFEQRDVENLPSFFSSWKFPQNSTFGPYELLSFNLAFPYIDVMDTATDGKSLAAGALAGILIAAITFTAIVVVAIMLLMGKRWRRRVVVSRSAIRQHERLKIAGVRSFSYDDMARATNNFDDSMQIGQGGYGKVYRAVLDDGLVVAIKRAEVGSLQGSKEFVTEIDLLSRVHHRNLVSLVGYCDDQGEQMLVYEYMVNGTLRDHLNPQSKVPLDFPARLQIALGSAKGILYLHTEANPPIYHRDIKSSNILLDEKRRAKVADFGLSKLAPAAELEGDAGGYVSTVVKGTPGYLDPEYFLTHMLTDKSDVYSFGVVLLEMVTGLQPIYQGKNLVREVTVAKESGRMLEMVDSQMGTYPPKCMLALLELGISCCDEDTKLRPSMAEVVMRLVAIWQSTSLADSSMPFADVSLDMEAVLVKETPSSSNPDVSSASSQVSEGLFKSTIIKVSPR</sequence>
<dbReference type="OrthoDB" id="2020077at2759"/>
<dbReference type="EMBL" id="JABFUD020000013">
    <property type="protein sequence ID" value="KAI5071353.1"/>
    <property type="molecule type" value="Genomic_DNA"/>
</dbReference>
<organism evidence="22 23">
    <name type="scientific">Adiantum capillus-veneris</name>
    <name type="common">Maidenhair fern</name>
    <dbReference type="NCBI Taxonomy" id="13818"/>
    <lineage>
        <taxon>Eukaryota</taxon>
        <taxon>Viridiplantae</taxon>
        <taxon>Streptophyta</taxon>
        <taxon>Embryophyta</taxon>
        <taxon>Tracheophyta</taxon>
        <taxon>Polypodiopsida</taxon>
        <taxon>Polypodiidae</taxon>
        <taxon>Polypodiales</taxon>
        <taxon>Pteridineae</taxon>
        <taxon>Pteridaceae</taxon>
        <taxon>Vittarioideae</taxon>
        <taxon>Adiantum</taxon>
    </lineage>
</organism>
<evidence type="ECO:0000256" key="2">
    <source>
        <dbReference type="ARBA" id="ARBA00004479"/>
    </source>
</evidence>
<evidence type="ECO:0000256" key="13">
    <source>
        <dbReference type="ARBA" id="ARBA00022777"/>
    </source>
</evidence>
<dbReference type="Gene3D" id="3.30.200.20">
    <property type="entry name" value="Phosphorylase Kinase, domain 1"/>
    <property type="match status" value="1"/>
</dbReference>
<keyword evidence="10" id="KW-0732">Signal</keyword>
<dbReference type="GO" id="GO:0005886">
    <property type="term" value="C:plasma membrane"/>
    <property type="evidence" value="ECO:0007669"/>
    <property type="project" value="UniProtKB-SubCell"/>
</dbReference>
<evidence type="ECO:0000256" key="14">
    <source>
        <dbReference type="ARBA" id="ARBA00022840"/>
    </source>
</evidence>
<evidence type="ECO:0000256" key="7">
    <source>
        <dbReference type="ARBA" id="ARBA00022614"/>
    </source>
</evidence>
<accession>A0A9D4UNU5</accession>
<dbReference type="FunFam" id="3.80.10.10:FF:000383">
    <property type="entry name" value="Leucine-rich repeat receptor protein kinase EMS1"/>
    <property type="match status" value="1"/>
</dbReference>
<dbReference type="SMART" id="SM00220">
    <property type="entry name" value="S_TKc"/>
    <property type="match status" value="1"/>
</dbReference>
<dbReference type="GO" id="GO:0005524">
    <property type="term" value="F:ATP binding"/>
    <property type="evidence" value="ECO:0007669"/>
    <property type="project" value="UniProtKB-UniRule"/>
</dbReference>
<dbReference type="EC" id="2.7.11.1" evidence="4"/>
<dbReference type="SUPFAM" id="SSF56112">
    <property type="entry name" value="Protein kinase-like (PK-like)"/>
    <property type="match status" value="1"/>
</dbReference>
<dbReference type="InterPro" id="IPR008271">
    <property type="entry name" value="Ser/Thr_kinase_AS"/>
</dbReference>
<keyword evidence="8" id="KW-0808">Transferase</keyword>
<dbReference type="InterPro" id="IPR000719">
    <property type="entry name" value="Prot_kinase_dom"/>
</dbReference>
<keyword evidence="17" id="KW-0675">Receptor</keyword>
<feature type="binding site" evidence="19">
    <location>
        <position position="714"/>
    </location>
    <ligand>
        <name>ATP</name>
        <dbReference type="ChEBI" id="CHEBI:30616"/>
    </ligand>
</feature>
<name>A0A9D4UNU5_ADICA</name>
<keyword evidence="23" id="KW-1185">Reference proteome</keyword>
<dbReference type="PROSITE" id="PS50011">
    <property type="entry name" value="PROTEIN_KINASE_DOM"/>
    <property type="match status" value="1"/>
</dbReference>
<dbReference type="AlphaFoldDB" id="A0A9D4UNU5"/>
<keyword evidence="7" id="KW-0433">Leucine-rich repeat</keyword>
<gene>
    <name evidence="22" type="ORF">GOP47_0013604</name>
</gene>
<dbReference type="Pfam" id="PF08263">
    <property type="entry name" value="LRRNT_2"/>
    <property type="match status" value="1"/>
</dbReference>
<dbReference type="SUPFAM" id="SSF52058">
    <property type="entry name" value="L domain-like"/>
    <property type="match status" value="1"/>
</dbReference>
<dbReference type="GO" id="GO:0004674">
    <property type="term" value="F:protein serine/threonine kinase activity"/>
    <property type="evidence" value="ECO:0007669"/>
    <property type="project" value="UniProtKB-KW"/>
</dbReference>
<dbReference type="PANTHER" id="PTHR45974:SF134">
    <property type="entry name" value="OS01G0960400 PROTEIN"/>
    <property type="match status" value="1"/>
</dbReference>
<dbReference type="Pfam" id="PF00560">
    <property type="entry name" value="LRR_1"/>
    <property type="match status" value="3"/>
</dbReference>
<evidence type="ECO:0000256" key="19">
    <source>
        <dbReference type="PROSITE-ProRule" id="PRU10141"/>
    </source>
</evidence>
<evidence type="ECO:0000256" key="8">
    <source>
        <dbReference type="ARBA" id="ARBA00022679"/>
    </source>
</evidence>
<keyword evidence="5" id="KW-1003">Cell membrane</keyword>
<dbReference type="FunFam" id="3.30.200.20:FF:000328">
    <property type="entry name" value="Leucine-rich repeat protein kinase family protein"/>
    <property type="match status" value="1"/>
</dbReference>
<comment type="subcellular location">
    <subcellularLocation>
        <location evidence="1">Cell membrane</location>
    </subcellularLocation>
    <subcellularLocation>
        <location evidence="2">Membrane</location>
        <topology evidence="2">Single-pass type I membrane protein</topology>
    </subcellularLocation>
</comment>
<keyword evidence="11" id="KW-0677">Repeat</keyword>
<keyword evidence="16 20" id="KW-0472">Membrane</keyword>
<evidence type="ECO:0000256" key="3">
    <source>
        <dbReference type="ARBA" id="ARBA00008684"/>
    </source>
</evidence>
<evidence type="ECO:0000256" key="15">
    <source>
        <dbReference type="ARBA" id="ARBA00022989"/>
    </source>
</evidence>
<dbReference type="PANTHER" id="PTHR45974">
    <property type="entry name" value="RECEPTOR-LIKE PROTEIN 55"/>
    <property type="match status" value="1"/>
</dbReference>
<evidence type="ECO:0000256" key="17">
    <source>
        <dbReference type="ARBA" id="ARBA00023170"/>
    </source>
</evidence>
<evidence type="ECO:0000313" key="23">
    <source>
        <dbReference type="Proteomes" id="UP000886520"/>
    </source>
</evidence>
<proteinExistence type="inferred from homology"/>